<sequence>MYGRRRGRATLFKHRDGFSIEPGKMKMWATMRQCSHSAPKQTKWAGWGPSGKMIAYPEEKLQEEPGA</sequence>
<dbReference type="AlphaFoldDB" id="A0AAE1ANK1"/>
<protein>
    <submittedName>
        <fullName evidence="1">Uncharacterized protein</fullName>
    </submittedName>
</protein>
<name>A0AAE1ANK1_9GAST</name>
<dbReference type="Proteomes" id="UP001283361">
    <property type="component" value="Unassembled WGS sequence"/>
</dbReference>
<keyword evidence="2" id="KW-1185">Reference proteome</keyword>
<proteinExistence type="predicted"/>
<organism evidence="1 2">
    <name type="scientific">Elysia crispata</name>
    <name type="common">lettuce slug</name>
    <dbReference type="NCBI Taxonomy" id="231223"/>
    <lineage>
        <taxon>Eukaryota</taxon>
        <taxon>Metazoa</taxon>
        <taxon>Spiralia</taxon>
        <taxon>Lophotrochozoa</taxon>
        <taxon>Mollusca</taxon>
        <taxon>Gastropoda</taxon>
        <taxon>Heterobranchia</taxon>
        <taxon>Euthyneura</taxon>
        <taxon>Panpulmonata</taxon>
        <taxon>Sacoglossa</taxon>
        <taxon>Placobranchoidea</taxon>
        <taxon>Plakobranchidae</taxon>
        <taxon>Elysia</taxon>
    </lineage>
</organism>
<evidence type="ECO:0000313" key="2">
    <source>
        <dbReference type="Proteomes" id="UP001283361"/>
    </source>
</evidence>
<evidence type="ECO:0000313" key="1">
    <source>
        <dbReference type="EMBL" id="KAK3791122.1"/>
    </source>
</evidence>
<accession>A0AAE1ANK1</accession>
<comment type="caution">
    <text evidence="1">The sequence shown here is derived from an EMBL/GenBank/DDBJ whole genome shotgun (WGS) entry which is preliminary data.</text>
</comment>
<reference evidence="1" key="1">
    <citation type="journal article" date="2023" name="G3 (Bethesda)">
        <title>A reference genome for the long-term kleptoplast-retaining sea slug Elysia crispata morphotype clarki.</title>
        <authorList>
            <person name="Eastman K.E."/>
            <person name="Pendleton A.L."/>
            <person name="Shaikh M.A."/>
            <person name="Suttiyut T."/>
            <person name="Ogas R."/>
            <person name="Tomko P."/>
            <person name="Gavelis G."/>
            <person name="Widhalm J.R."/>
            <person name="Wisecaver J.H."/>
        </authorList>
    </citation>
    <scope>NUCLEOTIDE SEQUENCE</scope>
    <source>
        <strain evidence="1">ECLA1</strain>
    </source>
</reference>
<dbReference type="EMBL" id="JAWDGP010001486">
    <property type="protein sequence ID" value="KAK3791122.1"/>
    <property type="molecule type" value="Genomic_DNA"/>
</dbReference>
<gene>
    <name evidence="1" type="ORF">RRG08_010522</name>
</gene>